<comment type="subcellular location">
    <subcellularLocation>
        <location evidence="1">Cell membrane</location>
        <topology evidence="1">Multi-pass membrane protein</topology>
    </subcellularLocation>
</comment>
<organism evidence="9 10">
    <name type="scientific">Pseudotabrizicola alkalilacus</name>
    <dbReference type="NCBI Taxonomy" id="2305252"/>
    <lineage>
        <taxon>Bacteria</taxon>
        <taxon>Pseudomonadati</taxon>
        <taxon>Pseudomonadota</taxon>
        <taxon>Alphaproteobacteria</taxon>
        <taxon>Rhodobacterales</taxon>
        <taxon>Paracoccaceae</taxon>
        <taxon>Pseudotabrizicola</taxon>
    </lineage>
</organism>
<feature type="transmembrane region" description="Helical" evidence="7">
    <location>
        <begin position="6"/>
        <end position="30"/>
    </location>
</feature>
<accession>A0A411Z5D0</accession>
<evidence type="ECO:0000256" key="6">
    <source>
        <dbReference type="ARBA" id="ARBA00023136"/>
    </source>
</evidence>
<dbReference type="EMBL" id="QWEY01000002">
    <property type="protein sequence ID" value="RGP38273.1"/>
    <property type="molecule type" value="Genomic_DNA"/>
</dbReference>
<feature type="transmembrane region" description="Helical" evidence="7">
    <location>
        <begin position="70"/>
        <end position="89"/>
    </location>
</feature>
<dbReference type="PANTHER" id="PTHR30506:SF3">
    <property type="entry name" value="UPF0126 INNER MEMBRANE PROTEIN YADS-RELATED"/>
    <property type="match status" value="1"/>
</dbReference>
<evidence type="ECO:0000313" key="9">
    <source>
        <dbReference type="EMBL" id="RGP38273.1"/>
    </source>
</evidence>
<gene>
    <name evidence="9" type="ORF">D1012_05455</name>
</gene>
<comment type="similarity">
    <text evidence="2">Belongs to the UPF0126 family.</text>
</comment>
<feature type="transmembrane region" description="Helical" evidence="7">
    <location>
        <begin position="96"/>
        <end position="116"/>
    </location>
</feature>
<dbReference type="AlphaFoldDB" id="A0A411Z5D0"/>
<evidence type="ECO:0000256" key="7">
    <source>
        <dbReference type="SAM" id="Phobius"/>
    </source>
</evidence>
<evidence type="ECO:0000256" key="3">
    <source>
        <dbReference type="ARBA" id="ARBA00022475"/>
    </source>
</evidence>
<evidence type="ECO:0000256" key="1">
    <source>
        <dbReference type="ARBA" id="ARBA00004651"/>
    </source>
</evidence>
<sequence>MTTAQGLLWLLPFLDYASVAVFALTGALVASRAQLDVVGFIFIASLTATGGGTLRDVLLNRDVFWIVDPWMLGVATLAAVIVFFAAHLLESRYRAILWLDACALAVAVPAGVAAAASQGMGWPVILIMGMVTGCMGGLMRDVVCNEVPLVLKQGELYVTCAFAGALAAIVAERAGVAGGLELLTCAAVTLTLRAGSLLFGWRLPVYRPRPARTLPPKRQDLRDK</sequence>
<feature type="domain" description="Glycine transporter" evidence="8">
    <location>
        <begin position="97"/>
        <end position="171"/>
    </location>
</feature>
<dbReference type="Proteomes" id="UP000284547">
    <property type="component" value="Unassembled WGS sequence"/>
</dbReference>
<name>A0A411Z5D0_9RHOB</name>
<dbReference type="RefSeq" id="WP_118150322.1">
    <property type="nucleotide sequence ID" value="NZ_QWEY01000002.1"/>
</dbReference>
<keyword evidence="3" id="KW-1003">Cell membrane</keyword>
<evidence type="ECO:0000313" key="10">
    <source>
        <dbReference type="Proteomes" id="UP000284547"/>
    </source>
</evidence>
<evidence type="ECO:0000256" key="5">
    <source>
        <dbReference type="ARBA" id="ARBA00022989"/>
    </source>
</evidence>
<keyword evidence="4 7" id="KW-0812">Transmembrane</keyword>
<feature type="transmembrane region" description="Helical" evidence="7">
    <location>
        <begin position="122"/>
        <end position="142"/>
    </location>
</feature>
<evidence type="ECO:0000256" key="4">
    <source>
        <dbReference type="ARBA" id="ARBA00022692"/>
    </source>
</evidence>
<keyword evidence="5 7" id="KW-1133">Transmembrane helix</keyword>
<feature type="domain" description="Glycine transporter" evidence="8">
    <location>
        <begin position="13"/>
        <end position="86"/>
    </location>
</feature>
<protein>
    <submittedName>
        <fullName evidence="9">Trimeric intracellular cation channel family protein</fullName>
    </submittedName>
</protein>
<dbReference type="GO" id="GO:0005886">
    <property type="term" value="C:plasma membrane"/>
    <property type="evidence" value="ECO:0007669"/>
    <property type="project" value="UniProtKB-SubCell"/>
</dbReference>
<proteinExistence type="inferred from homology"/>
<evidence type="ECO:0000259" key="8">
    <source>
        <dbReference type="Pfam" id="PF03458"/>
    </source>
</evidence>
<comment type="caution">
    <text evidence="9">The sequence shown here is derived from an EMBL/GenBank/DDBJ whole genome shotgun (WGS) entry which is preliminary data.</text>
</comment>
<dbReference type="Pfam" id="PF03458">
    <property type="entry name" value="Gly_transporter"/>
    <property type="match status" value="2"/>
</dbReference>
<reference evidence="9 10" key="1">
    <citation type="submission" date="2018-08" db="EMBL/GenBank/DDBJ databases">
        <title>Flavobacterium tibetense sp. nov., isolated from a wetland YonghuCo on Tibetan Plateau.</title>
        <authorList>
            <person name="Phurbu D."/>
            <person name="Lu H."/>
            <person name="Xing P."/>
        </authorList>
    </citation>
    <scope>NUCLEOTIDE SEQUENCE [LARGE SCALE GENOMIC DNA]</scope>
    <source>
        <strain evidence="9 10">DJC</strain>
    </source>
</reference>
<keyword evidence="6 7" id="KW-0472">Membrane</keyword>
<dbReference type="PANTHER" id="PTHR30506">
    <property type="entry name" value="INNER MEMBRANE PROTEIN"/>
    <property type="match status" value="1"/>
</dbReference>
<dbReference type="InterPro" id="IPR005115">
    <property type="entry name" value="Gly_transporter"/>
</dbReference>
<keyword evidence="10" id="KW-1185">Reference proteome</keyword>
<evidence type="ECO:0000256" key="2">
    <source>
        <dbReference type="ARBA" id="ARBA00008193"/>
    </source>
</evidence>
<dbReference type="OrthoDB" id="9791874at2"/>